<evidence type="ECO:0000313" key="9">
    <source>
        <dbReference type="Proteomes" id="UP000051254"/>
    </source>
</evidence>
<feature type="signal peptide" evidence="6">
    <location>
        <begin position="1"/>
        <end position="29"/>
    </location>
</feature>
<reference evidence="8 9" key="1">
    <citation type="submission" date="2015-05" db="EMBL/GenBank/DDBJ databases">
        <title>Genome sequencing and analysis of members of genus Stenotrophomonas.</title>
        <authorList>
            <person name="Patil P.P."/>
            <person name="Midha S."/>
            <person name="Patil P.B."/>
        </authorList>
    </citation>
    <scope>NUCLEOTIDE SEQUENCE [LARGE SCALE GENOMIC DNA]</scope>
    <source>
        <strain evidence="8 9">DSM 17805</strain>
    </source>
</reference>
<dbReference type="SUPFAM" id="SSF54001">
    <property type="entry name" value="Cysteine proteinases"/>
    <property type="match status" value="1"/>
</dbReference>
<dbReference type="STRING" id="266128.ABB25_03435"/>
<evidence type="ECO:0000256" key="3">
    <source>
        <dbReference type="ARBA" id="ARBA00022801"/>
    </source>
</evidence>
<dbReference type="InterPro" id="IPR051202">
    <property type="entry name" value="Peptidase_C40"/>
</dbReference>
<dbReference type="GO" id="GO:0006508">
    <property type="term" value="P:proteolysis"/>
    <property type="evidence" value="ECO:0007669"/>
    <property type="project" value="UniProtKB-KW"/>
</dbReference>
<evidence type="ECO:0000313" key="8">
    <source>
        <dbReference type="EMBL" id="KRG59858.1"/>
    </source>
</evidence>
<feature type="compositionally biased region" description="Low complexity" evidence="5">
    <location>
        <begin position="31"/>
        <end position="48"/>
    </location>
</feature>
<dbReference type="EMBL" id="LDJH01000006">
    <property type="protein sequence ID" value="KRG59858.1"/>
    <property type="molecule type" value="Genomic_DNA"/>
</dbReference>
<evidence type="ECO:0000256" key="5">
    <source>
        <dbReference type="SAM" id="MobiDB-lite"/>
    </source>
</evidence>
<keyword evidence="6" id="KW-0732">Signal</keyword>
<feature type="chain" id="PRO_5006393306" description="NlpC/P60 domain-containing protein" evidence="6">
    <location>
        <begin position="30"/>
        <end position="247"/>
    </location>
</feature>
<feature type="domain" description="NlpC/P60" evidence="7">
    <location>
        <begin position="120"/>
        <end position="246"/>
    </location>
</feature>
<dbReference type="PANTHER" id="PTHR47053:SF1">
    <property type="entry name" value="MUREIN DD-ENDOPEPTIDASE MEPH-RELATED"/>
    <property type="match status" value="1"/>
</dbReference>
<evidence type="ECO:0000256" key="4">
    <source>
        <dbReference type="ARBA" id="ARBA00022807"/>
    </source>
</evidence>
<dbReference type="GO" id="GO:0008234">
    <property type="term" value="F:cysteine-type peptidase activity"/>
    <property type="evidence" value="ECO:0007669"/>
    <property type="project" value="UniProtKB-KW"/>
</dbReference>
<keyword evidence="2" id="KW-0645">Protease</keyword>
<keyword evidence="9" id="KW-1185">Reference proteome</keyword>
<dbReference type="Pfam" id="PF00877">
    <property type="entry name" value="NLPC_P60"/>
    <property type="match status" value="1"/>
</dbReference>
<evidence type="ECO:0000256" key="6">
    <source>
        <dbReference type="SAM" id="SignalP"/>
    </source>
</evidence>
<comment type="similarity">
    <text evidence="1">Belongs to the peptidase C40 family.</text>
</comment>
<dbReference type="Proteomes" id="UP000051254">
    <property type="component" value="Unassembled WGS sequence"/>
</dbReference>
<dbReference type="PATRIC" id="fig|266128.3.peg.2349"/>
<comment type="caution">
    <text evidence="8">The sequence shown here is derived from an EMBL/GenBank/DDBJ whole genome shotgun (WGS) entry which is preliminary data.</text>
</comment>
<proteinExistence type="inferred from homology"/>
<keyword evidence="4" id="KW-0788">Thiol protease</keyword>
<evidence type="ECO:0000256" key="1">
    <source>
        <dbReference type="ARBA" id="ARBA00007074"/>
    </source>
</evidence>
<sequence length="247" mass="25611">MHPAAPKRPPLRLTALLLLALATTLPALAQATPQNPTSPAASTEAAPAVPAPSAPAASGARARADAAATATLAALLPHLAASDTIPLMDRSAMFAGDLGRLMAAYDAGQGLPANAEGESSGKSQSLLTRAMSLLGTPYRWGGSSPESGFDCSGLVSYVFRTALGIELPRVSRDMASITNGKAIERSALNVGDLVFFGRNGKRVDHVGIYVGEGRFLHAPSRGKDVRVDSMANGYWSGKFLSARRVDM</sequence>
<dbReference type="InterPro" id="IPR038765">
    <property type="entry name" value="Papain-like_cys_pep_sf"/>
</dbReference>
<evidence type="ECO:0000256" key="2">
    <source>
        <dbReference type="ARBA" id="ARBA00022670"/>
    </source>
</evidence>
<dbReference type="PROSITE" id="PS51935">
    <property type="entry name" value="NLPC_P60"/>
    <property type="match status" value="1"/>
</dbReference>
<feature type="region of interest" description="Disordered" evidence="5">
    <location>
        <begin position="31"/>
        <end position="57"/>
    </location>
</feature>
<evidence type="ECO:0000259" key="7">
    <source>
        <dbReference type="PROSITE" id="PS51935"/>
    </source>
</evidence>
<name>A0A0R0C0J5_9GAMM</name>
<organism evidence="8 9">
    <name type="scientific">Stenotrophomonas koreensis</name>
    <dbReference type="NCBI Taxonomy" id="266128"/>
    <lineage>
        <taxon>Bacteria</taxon>
        <taxon>Pseudomonadati</taxon>
        <taxon>Pseudomonadota</taxon>
        <taxon>Gammaproteobacteria</taxon>
        <taxon>Lysobacterales</taxon>
        <taxon>Lysobacteraceae</taxon>
        <taxon>Stenotrophomonas</taxon>
    </lineage>
</organism>
<dbReference type="PANTHER" id="PTHR47053">
    <property type="entry name" value="MUREIN DD-ENDOPEPTIDASE MEPH-RELATED"/>
    <property type="match status" value="1"/>
</dbReference>
<dbReference type="InterPro" id="IPR000064">
    <property type="entry name" value="NLP_P60_dom"/>
</dbReference>
<dbReference type="Gene3D" id="3.90.1720.10">
    <property type="entry name" value="endopeptidase domain like (from Nostoc punctiforme)"/>
    <property type="match status" value="1"/>
</dbReference>
<keyword evidence="3" id="KW-0378">Hydrolase</keyword>
<gene>
    <name evidence="8" type="ORF">ABB25_03435</name>
</gene>
<dbReference type="AlphaFoldDB" id="A0A0R0C0J5"/>
<accession>A0A0R0C0J5</accession>
<protein>
    <recommendedName>
        <fullName evidence="7">NlpC/P60 domain-containing protein</fullName>
    </recommendedName>
</protein>